<dbReference type="STRING" id="665118.SAMN02983003_3096"/>
<dbReference type="InterPro" id="IPR006076">
    <property type="entry name" value="FAD-dep_OxRdtase"/>
</dbReference>
<dbReference type="Gene3D" id="3.30.9.10">
    <property type="entry name" value="D-Amino Acid Oxidase, subunit A, domain 2"/>
    <property type="match status" value="1"/>
</dbReference>
<dbReference type="EMBL" id="FPKU01000003">
    <property type="protein sequence ID" value="SFZ85924.1"/>
    <property type="molecule type" value="Genomic_DNA"/>
</dbReference>
<accession>A0A1K2I2E2</accession>
<dbReference type="AlphaFoldDB" id="A0A1K2I2E2"/>
<dbReference type="GO" id="GO:0016491">
    <property type="term" value="F:oxidoreductase activity"/>
    <property type="evidence" value="ECO:0007669"/>
    <property type="project" value="UniProtKB-KW"/>
</dbReference>
<evidence type="ECO:0000313" key="4">
    <source>
        <dbReference type="Proteomes" id="UP000183447"/>
    </source>
</evidence>
<evidence type="ECO:0000259" key="2">
    <source>
        <dbReference type="Pfam" id="PF01266"/>
    </source>
</evidence>
<keyword evidence="4" id="KW-1185">Reference proteome</keyword>
<evidence type="ECO:0000256" key="1">
    <source>
        <dbReference type="ARBA" id="ARBA00023002"/>
    </source>
</evidence>
<dbReference type="Gene3D" id="3.50.50.60">
    <property type="entry name" value="FAD/NAD(P)-binding domain"/>
    <property type="match status" value="1"/>
</dbReference>
<feature type="domain" description="FAD dependent oxidoreductase" evidence="2">
    <location>
        <begin position="3"/>
        <end position="351"/>
    </location>
</feature>
<reference evidence="3 4" key="1">
    <citation type="submission" date="2016-11" db="EMBL/GenBank/DDBJ databases">
        <authorList>
            <person name="Jaros S."/>
            <person name="Januszkiewicz K."/>
            <person name="Wedrychowicz H."/>
        </authorList>
    </citation>
    <scope>NUCLEOTIDE SEQUENCE [LARGE SCALE GENOMIC DNA]</scope>
    <source>
        <strain evidence="3 4">ATCC 23634</strain>
    </source>
</reference>
<proteinExistence type="predicted"/>
<dbReference type="Pfam" id="PF01266">
    <property type="entry name" value="DAO"/>
    <property type="match status" value="1"/>
</dbReference>
<keyword evidence="1" id="KW-0560">Oxidoreductase</keyword>
<protein>
    <submittedName>
        <fullName evidence="3">Sarcosine oxidase subunit beta</fullName>
    </submittedName>
</protein>
<dbReference type="PANTHER" id="PTHR13847:SF287">
    <property type="entry name" value="FAD-DEPENDENT OXIDOREDUCTASE DOMAIN-CONTAINING PROTEIN 1"/>
    <property type="match status" value="1"/>
</dbReference>
<organism evidence="3 4">
    <name type="scientific">Devosia enhydra</name>
    <dbReference type="NCBI Taxonomy" id="665118"/>
    <lineage>
        <taxon>Bacteria</taxon>
        <taxon>Pseudomonadati</taxon>
        <taxon>Pseudomonadota</taxon>
        <taxon>Alphaproteobacteria</taxon>
        <taxon>Hyphomicrobiales</taxon>
        <taxon>Devosiaceae</taxon>
        <taxon>Devosia</taxon>
    </lineage>
</organism>
<dbReference type="Proteomes" id="UP000183447">
    <property type="component" value="Unassembled WGS sequence"/>
</dbReference>
<dbReference type="InterPro" id="IPR036188">
    <property type="entry name" value="FAD/NAD-bd_sf"/>
</dbReference>
<name>A0A1K2I2E2_9HYPH</name>
<evidence type="ECO:0000313" key="3">
    <source>
        <dbReference type="EMBL" id="SFZ85924.1"/>
    </source>
</evidence>
<gene>
    <name evidence="3" type="ORF">SAMN02983003_3096</name>
</gene>
<sequence length="382" mass="40052">MFDVAVVGAGISGSATAHELARRGHKVVLIDQYGPASMASGWTLAGVRQSGRHPAELPLAQAAVGRWQTLAEELDGETHYRQVGNLRCARTEPEADRIAAIVEDHRQSGLEMSLLRGRAVQQIAPLVSESVICASFCPSDGHADPQATVNSFVAAAQRLGAETRSGEAVTGLVIENGRATGVTTATETISAGTVVLATGIYGNSLIAPYGYHVPYEVMSATMMRSVPMEAPQMPVIGVANGDTTLRQEVGGQFRIGGGHEVWDGRMALDPWPQVRPPARSVATLVERYSALVPSLGDVRLDRLWCGLIDQTIDALPVLDILPDAGGVVLATGFSGHGFCLGPVTGKILADLAEAGTTSFPIAPFAMDRFAGRAAGSTVELHG</sequence>
<dbReference type="SUPFAM" id="SSF51905">
    <property type="entry name" value="FAD/NAD(P)-binding domain"/>
    <property type="match status" value="1"/>
</dbReference>
<dbReference type="GO" id="GO:0005737">
    <property type="term" value="C:cytoplasm"/>
    <property type="evidence" value="ECO:0007669"/>
    <property type="project" value="TreeGrafter"/>
</dbReference>
<dbReference type="PANTHER" id="PTHR13847">
    <property type="entry name" value="SARCOSINE DEHYDROGENASE-RELATED"/>
    <property type="match status" value="1"/>
</dbReference>